<feature type="domain" description="Carbohydrate kinase PfkB" evidence="4">
    <location>
        <begin position="5"/>
        <end position="307"/>
    </location>
</feature>
<sequence>MERAVACFGEVLLRFAPSDGATLRDTARLDVHVGGAEANVAVALANLGFATRMVSALPDNALGTLALKALRREGVDIAHAVPACGRMGSYFLTPAAGPRGGEVVYDRSGSVFAGMREYDPAALEGTGHLHVSGISLAVSEASSAATRALAREARERGLTVSFDGNYRPSLWQASGREGRDEIAEMVGLADIFFGNHKDVSLLLGREFSGEGRARRREAALALLAEFPALTAICSTARQVENGTTHRIVARVDTREAAAESEERVLTGIVDRIGTGDAFAAGVLAVWLERPDALQHAVEGGAALAALKHYEPGDFCRASAAEWRQAIEGAGDVSR</sequence>
<dbReference type="GO" id="GO:0016301">
    <property type="term" value="F:kinase activity"/>
    <property type="evidence" value="ECO:0007669"/>
    <property type="project" value="UniProtKB-KW"/>
</dbReference>
<dbReference type="CDD" id="cd01166">
    <property type="entry name" value="KdgK"/>
    <property type="match status" value="1"/>
</dbReference>
<organism evidence="5 6">
    <name type="scientific">Aurantiacibacter zhengii</name>
    <dbReference type="NCBI Taxonomy" id="2307003"/>
    <lineage>
        <taxon>Bacteria</taxon>
        <taxon>Pseudomonadati</taxon>
        <taxon>Pseudomonadota</taxon>
        <taxon>Alphaproteobacteria</taxon>
        <taxon>Sphingomonadales</taxon>
        <taxon>Erythrobacteraceae</taxon>
        <taxon>Aurantiacibacter</taxon>
    </lineage>
</organism>
<dbReference type="Gene3D" id="3.40.1190.20">
    <property type="match status" value="1"/>
</dbReference>
<comment type="caution">
    <text evidence="5">The sequence shown here is derived from an EMBL/GenBank/DDBJ whole genome shotgun (WGS) entry which is preliminary data.</text>
</comment>
<comment type="similarity">
    <text evidence="1">Belongs to the carbohydrate kinase PfkB family.</text>
</comment>
<keyword evidence="2" id="KW-0808">Transferase</keyword>
<evidence type="ECO:0000256" key="2">
    <source>
        <dbReference type="ARBA" id="ARBA00022679"/>
    </source>
</evidence>
<evidence type="ECO:0000256" key="1">
    <source>
        <dbReference type="ARBA" id="ARBA00010688"/>
    </source>
</evidence>
<gene>
    <name evidence="5" type="ORF">D2V07_10825</name>
</gene>
<dbReference type="InterPro" id="IPR029056">
    <property type="entry name" value="Ribokinase-like"/>
</dbReference>
<keyword evidence="3 5" id="KW-0418">Kinase</keyword>
<dbReference type="Pfam" id="PF00294">
    <property type="entry name" value="PfkB"/>
    <property type="match status" value="1"/>
</dbReference>
<name>A0A418NRM9_9SPHN</name>
<proteinExistence type="inferred from homology"/>
<dbReference type="InterPro" id="IPR011611">
    <property type="entry name" value="PfkB_dom"/>
</dbReference>
<evidence type="ECO:0000313" key="5">
    <source>
        <dbReference type="EMBL" id="RIV85809.1"/>
    </source>
</evidence>
<evidence type="ECO:0000256" key="3">
    <source>
        <dbReference type="ARBA" id="ARBA00022777"/>
    </source>
</evidence>
<accession>A0A418NRM9</accession>
<dbReference type="OrthoDB" id="9776822at2"/>
<reference evidence="5 6" key="1">
    <citation type="submission" date="2018-08" db="EMBL/GenBank/DDBJ databases">
        <title>Erythrobacter zhengii sp.nov., a bacterium isolated from deep-sea sediment.</title>
        <authorList>
            <person name="Fang C."/>
            <person name="Wu Y.-H."/>
            <person name="Sun C."/>
            <person name="Wang H."/>
            <person name="Cheng H."/>
            <person name="Meng F.-X."/>
            <person name="Wang C.-S."/>
            <person name="Xu X.-W."/>
        </authorList>
    </citation>
    <scope>NUCLEOTIDE SEQUENCE [LARGE SCALE GENOMIC DNA]</scope>
    <source>
        <strain evidence="5 6">V18</strain>
    </source>
</reference>
<dbReference type="InterPro" id="IPR052700">
    <property type="entry name" value="Carb_kinase_PfkB-like"/>
</dbReference>
<dbReference type="PANTHER" id="PTHR43320">
    <property type="entry name" value="SUGAR KINASE"/>
    <property type="match status" value="1"/>
</dbReference>
<evidence type="ECO:0000259" key="4">
    <source>
        <dbReference type="Pfam" id="PF00294"/>
    </source>
</evidence>
<keyword evidence="6" id="KW-1185">Reference proteome</keyword>
<protein>
    <submittedName>
        <fullName evidence="5">Sugar kinase</fullName>
    </submittedName>
</protein>
<evidence type="ECO:0000313" key="6">
    <source>
        <dbReference type="Proteomes" id="UP000286576"/>
    </source>
</evidence>
<dbReference type="EMBL" id="QXFL01000004">
    <property type="protein sequence ID" value="RIV85809.1"/>
    <property type="molecule type" value="Genomic_DNA"/>
</dbReference>
<dbReference type="SUPFAM" id="SSF53613">
    <property type="entry name" value="Ribokinase-like"/>
    <property type="match status" value="1"/>
</dbReference>
<dbReference type="Proteomes" id="UP000286576">
    <property type="component" value="Unassembled WGS sequence"/>
</dbReference>
<dbReference type="PANTHER" id="PTHR43320:SF2">
    <property type="entry name" value="2-DEHYDRO-3-DEOXYGLUCONOKINASE_2-DEHYDRO-3-DEOXYGALACTONOKINASE"/>
    <property type="match status" value="1"/>
</dbReference>
<dbReference type="AlphaFoldDB" id="A0A418NRM9"/>
<dbReference type="RefSeq" id="WP_119586999.1">
    <property type="nucleotide sequence ID" value="NZ_CAWODQ010000024.1"/>
</dbReference>